<gene>
    <name evidence="1" type="ORF">HMPREF0661_03880</name>
</gene>
<proteinExistence type="predicted"/>
<dbReference type="AlphaFoldDB" id="A0A096D0Q6"/>
<evidence type="ECO:0000313" key="1">
    <source>
        <dbReference type="EMBL" id="KGF51109.1"/>
    </source>
</evidence>
<dbReference type="EMBL" id="JRNS01000232">
    <property type="protein sequence ID" value="KGF51109.1"/>
    <property type="molecule type" value="Genomic_DNA"/>
</dbReference>
<reference evidence="1 2" key="1">
    <citation type="submission" date="2014-07" db="EMBL/GenBank/DDBJ databases">
        <authorList>
            <person name="McCorrison J."/>
            <person name="Sanka R."/>
            <person name="Torralba M."/>
            <person name="Gillis M."/>
            <person name="Haft D.H."/>
            <person name="Methe B."/>
            <person name="Sutton G."/>
            <person name="Nelson K.E."/>
        </authorList>
    </citation>
    <scope>NUCLEOTIDE SEQUENCE [LARGE SCALE GENOMIC DNA]</scope>
    <source>
        <strain evidence="1 2">DNF00666</strain>
    </source>
</reference>
<comment type="caution">
    <text evidence="1">The sequence shown here is derived from an EMBL/GenBank/DDBJ whole genome shotgun (WGS) entry which is preliminary data.</text>
</comment>
<dbReference type="Proteomes" id="UP000029578">
    <property type="component" value="Unassembled WGS sequence"/>
</dbReference>
<evidence type="ECO:0000313" key="2">
    <source>
        <dbReference type="Proteomes" id="UP000029578"/>
    </source>
</evidence>
<accession>A0A096D0Q6</accession>
<sequence>MDVCIIQTIKDSFKYNILYESVFQMMNDVAELTVSNNNYDAECLISVGNLTTEIIVKKRTNKCVVIRFLFRSDISNNFYTDETLINYTFWVNDLDINILYPYLQTSSKIGIPFNLHAKELYIQKKENAESDIYVNIGETLYADSALFKILRTLNRLTHYDIDVCSRNKDFVNFMNANVHIEDSFCAIEEHVKKTKIVIGAGYPILYAIKYRKPFIIVGERGYGGIPNSNNIKHYFREFFQGAIGGRFDGPLPENLVYEDIQSIQNDEYDYSAEIGEILSSYIENMFHKVKKIIISIIKANQNANDVNLQFNSDYTIIEGNGHYWLLNRFTRLIIKKLDSSEMSFLKYYIEPTQDNENKPQLSEDKIIELIDNKVLLQKAICNLAICNY</sequence>
<name>A0A096D0Q6_9BACT</name>
<organism evidence="1 2">
    <name type="scientific">Prevotella melaninogenica DNF00666</name>
    <dbReference type="NCBI Taxonomy" id="1401073"/>
    <lineage>
        <taxon>Bacteria</taxon>
        <taxon>Pseudomonadati</taxon>
        <taxon>Bacteroidota</taxon>
        <taxon>Bacteroidia</taxon>
        <taxon>Bacteroidales</taxon>
        <taxon>Prevotellaceae</taxon>
        <taxon>Prevotella</taxon>
    </lineage>
</organism>
<protein>
    <submittedName>
        <fullName evidence="1">Uncharacterized protein</fullName>
    </submittedName>
</protein>